<evidence type="ECO:0008006" key="3">
    <source>
        <dbReference type="Google" id="ProtNLM"/>
    </source>
</evidence>
<dbReference type="AlphaFoldDB" id="A0AAD8L3B3"/>
<accession>A0AAD8L3B3</accession>
<gene>
    <name evidence="1" type="ORF">QVD17_10435</name>
</gene>
<organism evidence="1 2">
    <name type="scientific">Tagetes erecta</name>
    <name type="common">African marigold</name>
    <dbReference type="NCBI Taxonomy" id="13708"/>
    <lineage>
        <taxon>Eukaryota</taxon>
        <taxon>Viridiplantae</taxon>
        <taxon>Streptophyta</taxon>
        <taxon>Embryophyta</taxon>
        <taxon>Tracheophyta</taxon>
        <taxon>Spermatophyta</taxon>
        <taxon>Magnoliopsida</taxon>
        <taxon>eudicotyledons</taxon>
        <taxon>Gunneridae</taxon>
        <taxon>Pentapetalae</taxon>
        <taxon>asterids</taxon>
        <taxon>campanulids</taxon>
        <taxon>Asterales</taxon>
        <taxon>Asteraceae</taxon>
        <taxon>Asteroideae</taxon>
        <taxon>Heliantheae alliance</taxon>
        <taxon>Tageteae</taxon>
        <taxon>Tagetes</taxon>
    </lineage>
</organism>
<name>A0AAD8L3B3_TARER</name>
<protein>
    <recommendedName>
        <fullName evidence="3">Reverse transcriptase zinc-binding domain-containing protein</fullName>
    </recommendedName>
</protein>
<reference evidence="1" key="1">
    <citation type="journal article" date="2023" name="bioRxiv">
        <title>Improved chromosome-level genome assembly for marigold (Tagetes erecta).</title>
        <authorList>
            <person name="Jiang F."/>
            <person name="Yuan L."/>
            <person name="Wang S."/>
            <person name="Wang H."/>
            <person name="Xu D."/>
            <person name="Wang A."/>
            <person name="Fan W."/>
        </authorList>
    </citation>
    <scope>NUCLEOTIDE SEQUENCE</scope>
    <source>
        <strain evidence="1">WSJ</strain>
        <tissue evidence="1">Leaf</tissue>
    </source>
</reference>
<dbReference type="EMBL" id="JAUHHV010000002">
    <property type="protein sequence ID" value="KAK1433524.1"/>
    <property type="molecule type" value="Genomic_DNA"/>
</dbReference>
<comment type="caution">
    <text evidence="1">The sequence shown here is derived from an EMBL/GenBank/DDBJ whole genome shotgun (WGS) entry which is preliminary data.</text>
</comment>
<evidence type="ECO:0000313" key="2">
    <source>
        <dbReference type="Proteomes" id="UP001229421"/>
    </source>
</evidence>
<keyword evidence="2" id="KW-1185">Reference proteome</keyword>
<proteinExistence type="predicted"/>
<sequence>MRYKWCLLLRSAHLVDPFRHDHSVNWIWRWKRPLTDEESQQLQSCLSILTTMHLNDRAGRWKWTKDDSGVFSVASMRKLSGASQTQPNFILKWNNWVPIKVNVFGWRA</sequence>
<dbReference type="Proteomes" id="UP001229421">
    <property type="component" value="Unassembled WGS sequence"/>
</dbReference>
<evidence type="ECO:0000313" key="1">
    <source>
        <dbReference type="EMBL" id="KAK1433524.1"/>
    </source>
</evidence>